<reference evidence="3" key="1">
    <citation type="submission" date="2016-10" db="EMBL/GenBank/DDBJ databases">
        <authorList>
            <person name="Varghese N."/>
            <person name="Submissions S."/>
        </authorList>
    </citation>
    <scope>NUCLEOTIDE SEQUENCE [LARGE SCALE GENOMIC DNA]</scope>
    <source>
        <strain evidence="3">DSM 23317</strain>
    </source>
</reference>
<dbReference type="RefSeq" id="WP_090361072.1">
    <property type="nucleotide sequence ID" value="NZ_FNEM01000001.1"/>
</dbReference>
<dbReference type="PROSITE" id="PS51257">
    <property type="entry name" value="PROKAR_LIPOPROTEIN"/>
    <property type="match status" value="1"/>
</dbReference>
<sequence length="337" mass="35730">MIKSPFLLSLSAVALLSGCGGSSDSPTPQTGQFSLAVSDAPVDDASEVVLYFNEVVLVPEDGGEPTLIDLSADGPDRINLKDYTGSDSAPIVTDETLTVGNYTMCLYALDGDGSTDLSYVDSDSQGIVSLKVNSKGSCQGVKGNTEDAGRIFFNRPFTINTGNNNFVAEFDLRQALVDPVGQTGMFIKPTAVQLINLAGVGNIAGTLTETQRLACEADTASLLGVSEFQHAAYLYQDSRDRTTMGDIIGDASYPDGSVLVEPVATADIAFDDASQSYRYEFGFVGEGDYSIGYTCVANNDLADSHETDAEDFAIYQHYTPVTVDADQTTTQDLAPIL</sequence>
<dbReference type="OrthoDB" id="7062064at2"/>
<evidence type="ECO:0000259" key="1">
    <source>
        <dbReference type="Pfam" id="PF14321"/>
    </source>
</evidence>
<keyword evidence="3" id="KW-1185">Reference proteome</keyword>
<accession>A0A1G8KIJ1</accession>
<name>A0A1G8KIJ1_9GAMM</name>
<evidence type="ECO:0000313" key="3">
    <source>
        <dbReference type="Proteomes" id="UP000199527"/>
    </source>
</evidence>
<proteinExistence type="predicted"/>
<feature type="domain" description="DUF4382" evidence="1">
    <location>
        <begin position="30"/>
        <end position="189"/>
    </location>
</feature>
<evidence type="ECO:0000313" key="2">
    <source>
        <dbReference type="EMBL" id="SDI43186.1"/>
    </source>
</evidence>
<organism evidence="2 3">
    <name type="scientific">Ferrimonas sediminum</name>
    <dbReference type="NCBI Taxonomy" id="718193"/>
    <lineage>
        <taxon>Bacteria</taxon>
        <taxon>Pseudomonadati</taxon>
        <taxon>Pseudomonadota</taxon>
        <taxon>Gammaproteobacteria</taxon>
        <taxon>Alteromonadales</taxon>
        <taxon>Ferrimonadaceae</taxon>
        <taxon>Ferrimonas</taxon>
    </lineage>
</organism>
<dbReference type="Pfam" id="PF14321">
    <property type="entry name" value="DUF4382"/>
    <property type="match status" value="1"/>
</dbReference>
<dbReference type="AlphaFoldDB" id="A0A1G8KIJ1"/>
<dbReference type="EMBL" id="FNEM01000001">
    <property type="protein sequence ID" value="SDI43186.1"/>
    <property type="molecule type" value="Genomic_DNA"/>
</dbReference>
<gene>
    <name evidence="2" type="ORF">SAMN04488540_101385</name>
</gene>
<protein>
    <recommendedName>
        <fullName evidence="1">DUF4382 domain-containing protein</fullName>
    </recommendedName>
</protein>
<dbReference type="Proteomes" id="UP000199527">
    <property type="component" value="Unassembled WGS sequence"/>
</dbReference>
<dbReference type="InterPro" id="IPR025491">
    <property type="entry name" value="DUF4382"/>
</dbReference>